<dbReference type="AlphaFoldDB" id="A0A4Y6UA24"/>
<dbReference type="EMBL" id="CP038231">
    <property type="protein sequence ID" value="QDH13810.1"/>
    <property type="molecule type" value="Genomic_DNA"/>
</dbReference>
<evidence type="ECO:0000313" key="2">
    <source>
        <dbReference type="Proteomes" id="UP000318709"/>
    </source>
</evidence>
<dbReference type="InterPro" id="IPR019596">
    <property type="entry name" value="Phage_Mu_GpM_tail_tub"/>
</dbReference>
<sequence length="118" mass="13252">MAQTFGSAKLWWRGVQYDIQQGVKVRLAGKKNNKVEGTQRTLRSTMWEGGEVQATIIPTQNMKLDAFDPALGEGELQIQYDSGKSIVISDAWINDKPEATDKGEAPVTWTFNNYEELD</sequence>
<dbReference type="RefSeq" id="WP_141443518.1">
    <property type="nucleotide sequence ID" value="NZ_CP038231.1"/>
</dbReference>
<dbReference type="Proteomes" id="UP000318709">
    <property type="component" value="Chromosome"/>
</dbReference>
<dbReference type="KEGG" id="swf:E3E12_06010"/>
<dbReference type="OrthoDB" id="8410207at2"/>
<evidence type="ECO:0008006" key="3">
    <source>
        <dbReference type="Google" id="ProtNLM"/>
    </source>
</evidence>
<accession>A0A4Y6UA24</accession>
<keyword evidence="2" id="KW-1185">Reference proteome</keyword>
<evidence type="ECO:0000313" key="1">
    <source>
        <dbReference type="EMBL" id="QDH13810.1"/>
    </source>
</evidence>
<organism evidence="1 2">
    <name type="scientific">Formicincola oecophyllae</name>
    <dbReference type="NCBI Taxonomy" id="2558361"/>
    <lineage>
        <taxon>Bacteria</taxon>
        <taxon>Pseudomonadati</taxon>
        <taxon>Pseudomonadota</taxon>
        <taxon>Alphaproteobacteria</taxon>
        <taxon>Acetobacterales</taxon>
        <taxon>Acetobacteraceae</taxon>
        <taxon>Formicincola</taxon>
    </lineage>
</organism>
<reference evidence="1 2" key="1">
    <citation type="submission" date="2019-03" db="EMBL/GenBank/DDBJ databases">
        <title>The complete genome sequence of Swingsia_sp. F3b2 LMG30590(T).</title>
        <authorList>
            <person name="Chua K.-O."/>
            <person name="Chan K.-G."/>
            <person name="See-Too W.-S."/>
        </authorList>
    </citation>
    <scope>NUCLEOTIDE SEQUENCE [LARGE SCALE GENOMIC DNA]</scope>
    <source>
        <strain evidence="1 2">F3b2</strain>
    </source>
</reference>
<proteinExistence type="predicted"/>
<protein>
    <recommendedName>
        <fullName evidence="3">Phage tail protein</fullName>
    </recommendedName>
</protein>
<dbReference type="Pfam" id="PF10618">
    <property type="entry name" value="Tail_tube"/>
    <property type="match status" value="1"/>
</dbReference>
<gene>
    <name evidence="1" type="ORF">E3E12_06010</name>
</gene>
<name>A0A4Y6UA24_9PROT</name>